<accession>A0A381N2K8</accession>
<proteinExistence type="predicted"/>
<organism evidence="1">
    <name type="scientific">marine metagenome</name>
    <dbReference type="NCBI Taxonomy" id="408172"/>
    <lineage>
        <taxon>unclassified sequences</taxon>
        <taxon>metagenomes</taxon>
        <taxon>ecological metagenomes</taxon>
    </lineage>
</organism>
<gene>
    <name evidence="1" type="ORF">METZ01_LOCUS717</name>
</gene>
<protein>
    <submittedName>
        <fullName evidence="1">Uncharacterized protein</fullName>
    </submittedName>
</protein>
<sequence>MEIQKLRFGYVIAANLSWSISTANSDAINAALYGTAVILKFD</sequence>
<reference evidence="1" key="1">
    <citation type="submission" date="2018-05" db="EMBL/GenBank/DDBJ databases">
        <authorList>
            <person name="Lanie J.A."/>
            <person name="Ng W.-L."/>
            <person name="Kazmierczak K.M."/>
            <person name="Andrzejewski T.M."/>
            <person name="Davidsen T.M."/>
            <person name="Wayne K.J."/>
            <person name="Tettelin H."/>
            <person name="Glass J.I."/>
            <person name="Rusch D."/>
            <person name="Podicherti R."/>
            <person name="Tsui H.-C.T."/>
            <person name="Winkler M.E."/>
        </authorList>
    </citation>
    <scope>NUCLEOTIDE SEQUENCE</scope>
</reference>
<evidence type="ECO:0000313" key="1">
    <source>
        <dbReference type="EMBL" id="SUZ47863.1"/>
    </source>
</evidence>
<dbReference type="AlphaFoldDB" id="A0A381N2K8"/>
<name>A0A381N2K8_9ZZZZ</name>
<dbReference type="EMBL" id="UINC01000039">
    <property type="protein sequence ID" value="SUZ47863.1"/>
    <property type="molecule type" value="Genomic_DNA"/>
</dbReference>